<evidence type="ECO:0000256" key="2">
    <source>
        <dbReference type="ARBA" id="ARBA00022448"/>
    </source>
</evidence>
<keyword evidence="2 9" id="KW-0813">Transport</keyword>
<reference evidence="13" key="1">
    <citation type="submission" date="2013-12" db="EMBL/GenBank/DDBJ databases">
        <authorList>
            <person name="Aslett M."/>
        </authorList>
    </citation>
    <scope>NUCLEOTIDE SEQUENCE [LARGE SCALE GENOMIC DNA]</scope>
    <source>
        <strain evidence="13">Lindley</strain>
    </source>
</reference>
<feature type="transmembrane region" description="Helical" evidence="11">
    <location>
        <begin position="561"/>
        <end position="585"/>
    </location>
</feature>
<keyword evidence="13" id="KW-1185">Reference proteome</keyword>
<keyword evidence="8" id="KW-0862">Zinc</keyword>
<evidence type="ECO:0000259" key="12">
    <source>
        <dbReference type="PROSITE" id="PS50103"/>
    </source>
</evidence>
<keyword evidence="4 11" id="KW-1133">Transmembrane helix</keyword>
<dbReference type="InterPro" id="IPR013099">
    <property type="entry name" value="K_chnl_dom"/>
</dbReference>
<dbReference type="GO" id="GO:0005886">
    <property type="term" value="C:plasma membrane"/>
    <property type="evidence" value="ECO:0007669"/>
    <property type="project" value="TreeGrafter"/>
</dbReference>
<keyword evidence="8" id="KW-0863">Zinc-finger</keyword>
<feature type="compositionally biased region" description="Basic residues" evidence="10">
    <location>
        <begin position="62"/>
        <end position="75"/>
    </location>
</feature>
<feature type="compositionally biased region" description="Basic residues" evidence="10">
    <location>
        <begin position="125"/>
        <end position="135"/>
    </location>
</feature>
<dbReference type="PRINTS" id="PR01333">
    <property type="entry name" value="2POREKCHANEL"/>
</dbReference>
<dbReference type="PANTHER" id="PTHR11003">
    <property type="entry name" value="POTASSIUM CHANNEL, SUBFAMILY K"/>
    <property type="match status" value="1"/>
</dbReference>
<feature type="transmembrane region" description="Helical" evidence="11">
    <location>
        <begin position="498"/>
        <end position="515"/>
    </location>
</feature>
<feature type="region of interest" description="Disordered" evidence="10">
    <location>
        <begin position="34"/>
        <end position="104"/>
    </location>
</feature>
<dbReference type="InterPro" id="IPR003280">
    <property type="entry name" value="2pore_dom_K_chnl"/>
</dbReference>
<evidence type="ECO:0000256" key="6">
    <source>
        <dbReference type="ARBA" id="ARBA00023136"/>
    </source>
</evidence>
<evidence type="ECO:0000256" key="10">
    <source>
        <dbReference type="SAM" id="MobiDB-lite"/>
    </source>
</evidence>
<feature type="compositionally biased region" description="Polar residues" evidence="10">
    <location>
        <begin position="297"/>
        <end position="329"/>
    </location>
</feature>
<dbReference type="GO" id="GO:0030322">
    <property type="term" value="P:stabilization of membrane potential"/>
    <property type="evidence" value="ECO:0007669"/>
    <property type="project" value="TreeGrafter"/>
</dbReference>
<comment type="similarity">
    <text evidence="9">Belongs to the two pore domain potassium channel (TC 1.A.1.8) family.</text>
</comment>
<feature type="transmembrane region" description="Helical" evidence="11">
    <location>
        <begin position="522"/>
        <end position="541"/>
    </location>
</feature>
<keyword evidence="7 9" id="KW-0407">Ion channel</keyword>
<evidence type="ECO:0000256" key="1">
    <source>
        <dbReference type="ARBA" id="ARBA00004141"/>
    </source>
</evidence>
<dbReference type="Proteomes" id="UP000050741">
    <property type="component" value="Unassembled WGS sequence"/>
</dbReference>
<comment type="subcellular location">
    <subcellularLocation>
        <location evidence="1">Membrane</location>
        <topology evidence="1">Multi-pass membrane protein</topology>
    </subcellularLocation>
</comment>
<evidence type="ECO:0000256" key="7">
    <source>
        <dbReference type="ARBA" id="ARBA00023303"/>
    </source>
</evidence>
<evidence type="ECO:0000313" key="13">
    <source>
        <dbReference type="Proteomes" id="UP000050741"/>
    </source>
</evidence>
<dbReference type="SUPFAM" id="SSF81324">
    <property type="entry name" value="Voltage-gated potassium channels"/>
    <property type="match status" value="2"/>
</dbReference>
<dbReference type="GO" id="GO:0015271">
    <property type="term" value="F:outward rectifier potassium channel activity"/>
    <property type="evidence" value="ECO:0007669"/>
    <property type="project" value="TreeGrafter"/>
</dbReference>
<proteinExistence type="inferred from homology"/>
<evidence type="ECO:0000256" key="9">
    <source>
        <dbReference type="RuleBase" id="RU003857"/>
    </source>
</evidence>
<dbReference type="AlphaFoldDB" id="A0A183CPV7"/>
<dbReference type="GO" id="GO:0008270">
    <property type="term" value="F:zinc ion binding"/>
    <property type="evidence" value="ECO:0007669"/>
    <property type="project" value="UniProtKB-KW"/>
</dbReference>
<feature type="compositionally biased region" description="Polar residues" evidence="10">
    <location>
        <begin position="148"/>
        <end position="157"/>
    </location>
</feature>
<feature type="region of interest" description="Disordered" evidence="10">
    <location>
        <begin position="120"/>
        <end position="209"/>
    </location>
</feature>
<evidence type="ECO:0000256" key="4">
    <source>
        <dbReference type="ARBA" id="ARBA00022989"/>
    </source>
</evidence>
<feature type="region of interest" description="Disordered" evidence="10">
    <location>
        <begin position="289"/>
        <end position="344"/>
    </location>
</feature>
<keyword evidence="5 9" id="KW-0406">Ion transport</keyword>
<keyword evidence="8" id="KW-0479">Metal-binding</keyword>
<sequence>MLKMSGQRFWKPGRHLQHQFFLHRLAKPARQLKAHPKHFKKDRRTPPTQASVPSPRASPPLKAKRARSKRKKSKRSATPETSTVVNELLNAPSRPPKVYDVPNKLTANTYRKGRAADPDWWLNTKQKKRSKKQRKRDLERLRHKNDSDAAQLNQTAGPSLASIPSLLSTPIGMDICSPQKSPPPRPPHPIPPPPPLLQQPPPPPPQLVESVPMPSELFMVCGRFYFRNLEQRPVTDFRLHFFVIDCFHLFTYGNCAFRKRCKFSHGDFEQTIGWLDAWRQFKAMEESLRSPMARASKSPTASPTARSSKSHTAYSRHSNSPTARLSRSKSPTARTSTTPTGTATTRYGTLLSKLQMELPLVIIFTTTLLTSIGYGNLVPISPLGRLFCYFLRSLRHSADSDTPSPMWPNFLRCVHNGVPTFYQLIKNSNFDQFRSPDPNSKDMILWGGEWLEDGLRTLCKGGQSAEETERRREREWRRREQHEEGEQFLRVPGPYTKAFVLSLLLIYMLSMAVLFSRLQHGWNLLDSLYFTLITMVTIGFGDFCPPANTEPSDSEPNHYGGWILFIIVGLTLSTLTVDLVGSAYIEP</sequence>
<feature type="zinc finger region" description="C3H1-type" evidence="8">
    <location>
        <begin position="245"/>
        <end position="268"/>
    </location>
</feature>
<name>A0A183CPV7_GLOPA</name>
<dbReference type="WBParaSite" id="GPLIN_001491500">
    <property type="protein sequence ID" value="GPLIN_001491500"/>
    <property type="gene ID" value="GPLIN_001491500"/>
</dbReference>
<evidence type="ECO:0000313" key="14">
    <source>
        <dbReference type="WBParaSite" id="GPLIN_001491500"/>
    </source>
</evidence>
<evidence type="ECO:0000256" key="5">
    <source>
        <dbReference type="ARBA" id="ARBA00023065"/>
    </source>
</evidence>
<dbReference type="PANTHER" id="PTHR11003:SF334">
    <property type="entry name" value="FI03418P"/>
    <property type="match status" value="1"/>
</dbReference>
<accession>A0A183CPV7</accession>
<keyword evidence="3 9" id="KW-0812">Transmembrane</keyword>
<evidence type="ECO:0000256" key="11">
    <source>
        <dbReference type="SAM" id="Phobius"/>
    </source>
</evidence>
<dbReference type="Pfam" id="PF07885">
    <property type="entry name" value="Ion_trans_2"/>
    <property type="match status" value="2"/>
</dbReference>
<protein>
    <submittedName>
        <fullName evidence="14">C3H1-type domain-containing protein</fullName>
    </submittedName>
</protein>
<feature type="compositionally biased region" description="Pro residues" evidence="10">
    <location>
        <begin position="180"/>
        <end position="206"/>
    </location>
</feature>
<keyword evidence="6 11" id="KW-0472">Membrane</keyword>
<dbReference type="PROSITE" id="PS50103">
    <property type="entry name" value="ZF_C3H1"/>
    <property type="match status" value="1"/>
</dbReference>
<dbReference type="GO" id="GO:0022841">
    <property type="term" value="F:potassium ion leak channel activity"/>
    <property type="evidence" value="ECO:0007669"/>
    <property type="project" value="TreeGrafter"/>
</dbReference>
<feature type="compositionally biased region" description="Basic and acidic residues" evidence="10">
    <location>
        <begin position="136"/>
        <end position="147"/>
    </location>
</feature>
<dbReference type="InterPro" id="IPR000571">
    <property type="entry name" value="Znf_CCCH"/>
</dbReference>
<dbReference type="Gene3D" id="1.10.287.70">
    <property type="match status" value="2"/>
</dbReference>
<evidence type="ECO:0000256" key="8">
    <source>
        <dbReference type="PROSITE-ProRule" id="PRU00723"/>
    </source>
</evidence>
<feature type="compositionally biased region" description="Basic residues" evidence="10">
    <location>
        <begin position="34"/>
        <end position="43"/>
    </location>
</feature>
<reference evidence="14" key="3">
    <citation type="submission" date="2016-06" db="UniProtKB">
        <authorList>
            <consortium name="WormBaseParasite"/>
        </authorList>
    </citation>
    <scope>IDENTIFICATION</scope>
</reference>
<evidence type="ECO:0000256" key="3">
    <source>
        <dbReference type="ARBA" id="ARBA00022692"/>
    </source>
</evidence>
<feature type="compositionally biased region" description="Low complexity" evidence="10">
    <location>
        <begin position="330"/>
        <end position="344"/>
    </location>
</feature>
<feature type="domain" description="C3H1-type" evidence="12">
    <location>
        <begin position="245"/>
        <end position="268"/>
    </location>
</feature>
<organism evidence="13 14">
    <name type="scientific">Globodera pallida</name>
    <name type="common">Potato cyst nematode worm</name>
    <name type="synonym">Heterodera pallida</name>
    <dbReference type="NCBI Taxonomy" id="36090"/>
    <lineage>
        <taxon>Eukaryota</taxon>
        <taxon>Metazoa</taxon>
        <taxon>Ecdysozoa</taxon>
        <taxon>Nematoda</taxon>
        <taxon>Chromadorea</taxon>
        <taxon>Rhabditida</taxon>
        <taxon>Tylenchina</taxon>
        <taxon>Tylenchomorpha</taxon>
        <taxon>Tylenchoidea</taxon>
        <taxon>Heteroderidae</taxon>
        <taxon>Heteroderinae</taxon>
        <taxon>Globodera</taxon>
    </lineage>
</organism>
<reference evidence="13" key="2">
    <citation type="submission" date="2014-05" db="EMBL/GenBank/DDBJ databases">
        <title>The genome and life-stage specific transcriptomes of Globodera pallida elucidate key aspects of plant parasitism by a cyst nematode.</title>
        <authorList>
            <person name="Cotton J.A."/>
            <person name="Lilley C.J."/>
            <person name="Jones L.M."/>
            <person name="Kikuchi T."/>
            <person name="Reid A.J."/>
            <person name="Thorpe P."/>
            <person name="Tsai I.J."/>
            <person name="Beasley H."/>
            <person name="Blok V."/>
            <person name="Cock P.J.A."/>
            <person name="Van den Akker S.E."/>
            <person name="Holroyd N."/>
            <person name="Hunt M."/>
            <person name="Mantelin S."/>
            <person name="Naghra H."/>
            <person name="Pain A."/>
            <person name="Palomares-Rius J.E."/>
            <person name="Zarowiecki M."/>
            <person name="Berriman M."/>
            <person name="Jones J.T."/>
            <person name="Urwin P.E."/>
        </authorList>
    </citation>
    <scope>NUCLEOTIDE SEQUENCE [LARGE SCALE GENOMIC DNA]</scope>
    <source>
        <strain evidence="13">Lindley</strain>
    </source>
</reference>